<proteinExistence type="predicted"/>
<organism evidence="2 3">
    <name type="scientific">Flavobacterium micromati</name>
    <dbReference type="NCBI Taxonomy" id="229205"/>
    <lineage>
        <taxon>Bacteria</taxon>
        <taxon>Pseudomonadati</taxon>
        <taxon>Bacteroidota</taxon>
        <taxon>Flavobacteriia</taxon>
        <taxon>Flavobacteriales</taxon>
        <taxon>Flavobacteriaceae</taxon>
        <taxon>Flavobacterium</taxon>
    </lineage>
</organism>
<dbReference type="PANTHER" id="PTHR12390">
    <property type="entry name" value="UROPORPHYRINOGEN III SYNTHASE"/>
    <property type="match status" value="1"/>
</dbReference>
<feature type="domain" description="Tetrapyrrole biosynthesis uroporphyrinogen III synthase" evidence="1">
    <location>
        <begin position="34"/>
        <end position="215"/>
    </location>
</feature>
<dbReference type="AlphaFoldDB" id="A0A1M5KRI9"/>
<dbReference type="GO" id="GO:0006780">
    <property type="term" value="P:uroporphyrinogen III biosynthetic process"/>
    <property type="evidence" value="ECO:0007669"/>
    <property type="project" value="InterPro"/>
</dbReference>
<name>A0A1M5KRI9_9FLAO</name>
<dbReference type="SUPFAM" id="SSF69618">
    <property type="entry name" value="HemD-like"/>
    <property type="match status" value="1"/>
</dbReference>
<evidence type="ECO:0000313" key="3">
    <source>
        <dbReference type="Proteomes" id="UP000184020"/>
    </source>
</evidence>
<dbReference type="STRING" id="229205.SAMN05444372_10762"/>
<protein>
    <submittedName>
        <fullName evidence="2">Uroporphyrinogen-III synthase</fullName>
    </submittedName>
</protein>
<dbReference type="GO" id="GO:0005829">
    <property type="term" value="C:cytosol"/>
    <property type="evidence" value="ECO:0007669"/>
    <property type="project" value="TreeGrafter"/>
</dbReference>
<evidence type="ECO:0000259" key="1">
    <source>
        <dbReference type="Pfam" id="PF02602"/>
    </source>
</evidence>
<dbReference type="InterPro" id="IPR039793">
    <property type="entry name" value="UROS/Hem4"/>
</dbReference>
<dbReference type="OrthoDB" id="1523900at2"/>
<dbReference type="EMBL" id="FQWF01000007">
    <property type="protein sequence ID" value="SHG55378.1"/>
    <property type="molecule type" value="Genomic_DNA"/>
</dbReference>
<evidence type="ECO:0000313" key="2">
    <source>
        <dbReference type="EMBL" id="SHG55378.1"/>
    </source>
</evidence>
<dbReference type="InterPro" id="IPR036108">
    <property type="entry name" value="4pyrrol_syn_uPrphyn_synt_sf"/>
</dbReference>
<dbReference type="RefSeq" id="WP_073019295.1">
    <property type="nucleotide sequence ID" value="NZ_FQWF01000007.1"/>
</dbReference>
<keyword evidence="3" id="KW-1185">Reference proteome</keyword>
<dbReference type="GO" id="GO:0004852">
    <property type="term" value="F:uroporphyrinogen-III synthase activity"/>
    <property type="evidence" value="ECO:0007669"/>
    <property type="project" value="InterPro"/>
</dbReference>
<dbReference type="PANTHER" id="PTHR12390:SF0">
    <property type="entry name" value="UROPORPHYRINOGEN-III SYNTHASE"/>
    <property type="match status" value="1"/>
</dbReference>
<dbReference type="InterPro" id="IPR003754">
    <property type="entry name" value="4pyrrol_synth_uPrphyn_synth"/>
</dbReference>
<accession>A0A1M5KRI9</accession>
<sequence>MSQISILSTKTLSGEQRQAFLEAKFDLLEQDFIEIKNNLFELNTINTNLIFSSQNAVLSLMEQNDWEVLKTKSVFCVGIKTKELLELNGFKVDVYMDYASELAEIITLIYNKESYTFLSGNLRKETLPAALKSEGITFNEIEVYQTKLAPFKISDQEKFDGILFFSPSAAESYLTNNKIKNEICFCVGNTTAKTLELNKVKNIVIAETPTIEEVIEEVIEYYKTESI</sequence>
<dbReference type="Gene3D" id="3.40.50.10090">
    <property type="match status" value="2"/>
</dbReference>
<dbReference type="Proteomes" id="UP000184020">
    <property type="component" value="Unassembled WGS sequence"/>
</dbReference>
<dbReference type="Pfam" id="PF02602">
    <property type="entry name" value="HEM4"/>
    <property type="match status" value="1"/>
</dbReference>
<reference evidence="3" key="1">
    <citation type="submission" date="2016-11" db="EMBL/GenBank/DDBJ databases">
        <authorList>
            <person name="Varghese N."/>
            <person name="Submissions S."/>
        </authorList>
    </citation>
    <scope>NUCLEOTIDE SEQUENCE [LARGE SCALE GENOMIC DNA]</scope>
    <source>
        <strain evidence="3">DSM 17659</strain>
    </source>
</reference>
<dbReference type="CDD" id="cd06578">
    <property type="entry name" value="HemD"/>
    <property type="match status" value="1"/>
</dbReference>
<gene>
    <name evidence="2" type="ORF">SAMN05444372_10762</name>
</gene>